<comment type="catalytic activity">
    <reaction evidence="5">
        <text>N,N-dimethyl-1,4-phenylenediamine + anthranilate + 2 NAD(+) = 2-(4-dimethylaminophenyl)diazenylbenzoate + 2 NADH + 2 H(+)</text>
        <dbReference type="Rhea" id="RHEA:55872"/>
        <dbReference type="ChEBI" id="CHEBI:15378"/>
        <dbReference type="ChEBI" id="CHEBI:15783"/>
        <dbReference type="ChEBI" id="CHEBI:16567"/>
        <dbReference type="ChEBI" id="CHEBI:57540"/>
        <dbReference type="ChEBI" id="CHEBI:57945"/>
        <dbReference type="ChEBI" id="CHEBI:71579"/>
        <dbReference type="EC" id="1.7.1.17"/>
    </reaction>
    <physiologicalReaction direction="right-to-left" evidence="5">
        <dbReference type="Rhea" id="RHEA:55874"/>
    </physiologicalReaction>
</comment>
<evidence type="ECO:0000256" key="5">
    <source>
        <dbReference type="ARBA" id="ARBA00048542"/>
    </source>
</evidence>
<dbReference type="Proteomes" id="UP000030111">
    <property type="component" value="Unassembled WGS sequence"/>
</dbReference>
<comment type="function">
    <text evidence="6">Quinone reductase that provides resistance to thiol-specific stress caused by electrophilic quinones.</text>
</comment>
<keyword evidence="2 6" id="KW-0288">FMN</keyword>
<organism evidence="8 9">
    <name type="scientific">Flavobacterium subsaxonicum WB 4.1-42 = DSM 21790</name>
    <dbReference type="NCBI Taxonomy" id="1121898"/>
    <lineage>
        <taxon>Bacteria</taxon>
        <taxon>Pseudomonadati</taxon>
        <taxon>Bacteroidota</taxon>
        <taxon>Flavobacteriia</taxon>
        <taxon>Flavobacteriales</taxon>
        <taxon>Flavobacteriaceae</taxon>
        <taxon>Flavobacterium</taxon>
    </lineage>
</organism>
<evidence type="ECO:0000256" key="3">
    <source>
        <dbReference type="ARBA" id="ARBA00023002"/>
    </source>
</evidence>
<dbReference type="STRING" id="1121898.GCA_000422725_00538"/>
<reference evidence="8 9" key="1">
    <citation type="submission" date="2013-09" db="EMBL/GenBank/DDBJ databases">
        <authorList>
            <person name="Zeng Z."/>
            <person name="Chen C."/>
        </authorList>
    </citation>
    <scope>NUCLEOTIDE SEQUENCE [LARGE SCALE GENOMIC DNA]</scope>
    <source>
        <strain evidence="8 9">WB 4.1-42</strain>
    </source>
</reference>
<evidence type="ECO:0000256" key="4">
    <source>
        <dbReference type="ARBA" id="ARBA00023027"/>
    </source>
</evidence>
<feature type="domain" description="Flavodoxin-like fold" evidence="7">
    <location>
        <begin position="2"/>
        <end position="193"/>
    </location>
</feature>
<dbReference type="SUPFAM" id="SSF52218">
    <property type="entry name" value="Flavoproteins"/>
    <property type="match status" value="1"/>
</dbReference>
<evidence type="ECO:0000313" key="8">
    <source>
        <dbReference type="EMBL" id="KGO94602.1"/>
    </source>
</evidence>
<comment type="function">
    <text evidence="6">Also exhibits azoreductase activity. Catalyzes the reductive cleavage of the azo bond in aromatic azo compounds to the corresponding amines.</text>
</comment>
<gene>
    <name evidence="6" type="primary">azoR</name>
    <name evidence="8" type="ORF">Q766_00305</name>
</gene>
<evidence type="ECO:0000313" key="9">
    <source>
        <dbReference type="Proteomes" id="UP000030111"/>
    </source>
</evidence>
<keyword evidence="4 6" id="KW-0520">NAD</keyword>
<dbReference type="EMBL" id="JRLY01000001">
    <property type="protein sequence ID" value="KGO94602.1"/>
    <property type="molecule type" value="Genomic_DNA"/>
</dbReference>
<dbReference type="HAMAP" id="MF_01216">
    <property type="entry name" value="Azoreductase_type1"/>
    <property type="match status" value="1"/>
</dbReference>
<evidence type="ECO:0000256" key="6">
    <source>
        <dbReference type="HAMAP-Rule" id="MF_01216"/>
    </source>
</evidence>
<dbReference type="PANTHER" id="PTHR43741:SF4">
    <property type="entry name" value="FMN-DEPENDENT NADH:QUINONE OXIDOREDUCTASE"/>
    <property type="match status" value="1"/>
</dbReference>
<dbReference type="PANTHER" id="PTHR43741">
    <property type="entry name" value="FMN-DEPENDENT NADH-AZOREDUCTASE 1"/>
    <property type="match status" value="1"/>
</dbReference>
<dbReference type="GO" id="GO:0009055">
    <property type="term" value="F:electron transfer activity"/>
    <property type="evidence" value="ECO:0007669"/>
    <property type="project" value="UniProtKB-UniRule"/>
</dbReference>
<comment type="catalytic activity">
    <reaction evidence="6">
        <text>2 a quinone + NADH + H(+) = 2 a 1,4-benzosemiquinone + NAD(+)</text>
        <dbReference type="Rhea" id="RHEA:65952"/>
        <dbReference type="ChEBI" id="CHEBI:15378"/>
        <dbReference type="ChEBI" id="CHEBI:57540"/>
        <dbReference type="ChEBI" id="CHEBI:57945"/>
        <dbReference type="ChEBI" id="CHEBI:132124"/>
        <dbReference type="ChEBI" id="CHEBI:134225"/>
    </reaction>
</comment>
<dbReference type="GO" id="GO:0016655">
    <property type="term" value="F:oxidoreductase activity, acting on NAD(P)H, quinone or similar compound as acceptor"/>
    <property type="evidence" value="ECO:0007669"/>
    <property type="project" value="InterPro"/>
</dbReference>
<dbReference type="eggNOG" id="COG1182">
    <property type="taxonomic scope" value="Bacteria"/>
</dbReference>
<dbReference type="AlphaFoldDB" id="A0A0A2MPK7"/>
<protein>
    <recommendedName>
        <fullName evidence="6">FMN dependent NADH:quinone oxidoreductase</fullName>
        <ecNumber evidence="6">1.6.5.-</ecNumber>
    </recommendedName>
    <alternativeName>
        <fullName evidence="6">Azo-dye reductase</fullName>
    </alternativeName>
    <alternativeName>
        <fullName evidence="6">FMN-dependent NADH-azo compound oxidoreductase</fullName>
    </alternativeName>
    <alternativeName>
        <fullName evidence="6">FMN-dependent NADH-azoreductase</fullName>
        <ecNumber evidence="6">1.7.1.17</ecNumber>
    </alternativeName>
</protein>
<comment type="caution">
    <text evidence="6">Lacks conserved residue(s) required for the propagation of feature annotation.</text>
</comment>
<evidence type="ECO:0000256" key="1">
    <source>
        <dbReference type="ARBA" id="ARBA00022630"/>
    </source>
</evidence>
<dbReference type="OrthoDB" id="9805013at2"/>
<sequence length="202" mass="22073">MMKLLNIVSSIKGDASYSIQLSNAIIESIKKVHPDTTVLTRDLAHNPFPHLEETHIQSFFTPAENHTEAHKAAIKHSNIAVAELFDTDVIVIGVPFYNFGIPSTLKSWIDHICRAGITFSYADGTPKGLVTGKKVFLAVASGGIYSEGHMTGYDFAEPYLRTTLGFLGMTDVTTFRLEGVNYPDNTDAAVAKAFGLVEAFDF</sequence>
<feature type="binding site" evidence="6">
    <location>
        <position position="10"/>
    </location>
    <ligand>
        <name>FMN</name>
        <dbReference type="ChEBI" id="CHEBI:58210"/>
    </ligand>
</feature>
<dbReference type="EC" id="1.6.5.-" evidence="6"/>
<dbReference type="InterPro" id="IPR050104">
    <property type="entry name" value="FMN-dep_NADH:Q_OxRdtase_AzoR1"/>
</dbReference>
<keyword evidence="1 6" id="KW-0285">Flavoprotein</keyword>
<dbReference type="GO" id="GO:0010181">
    <property type="term" value="F:FMN binding"/>
    <property type="evidence" value="ECO:0007669"/>
    <property type="project" value="UniProtKB-UniRule"/>
</dbReference>
<keyword evidence="3 6" id="KW-0560">Oxidoreductase</keyword>
<dbReference type="InterPro" id="IPR023048">
    <property type="entry name" value="NADH:quinone_OxRdtase_FMN_depd"/>
</dbReference>
<comment type="subunit">
    <text evidence="6">Homodimer.</text>
</comment>
<evidence type="ECO:0000259" key="7">
    <source>
        <dbReference type="Pfam" id="PF02525"/>
    </source>
</evidence>
<accession>A0A0A2MPK7</accession>
<comment type="cofactor">
    <cofactor evidence="6">
        <name>FMN</name>
        <dbReference type="ChEBI" id="CHEBI:58210"/>
    </cofactor>
    <text evidence="6">Binds 1 FMN per subunit.</text>
</comment>
<proteinExistence type="inferred from homology"/>
<dbReference type="Gene3D" id="3.40.50.360">
    <property type="match status" value="1"/>
</dbReference>
<dbReference type="EC" id="1.7.1.17" evidence="6"/>
<feature type="binding site" evidence="6">
    <location>
        <begin position="16"/>
        <end position="18"/>
    </location>
    <ligand>
        <name>FMN</name>
        <dbReference type="ChEBI" id="CHEBI:58210"/>
    </ligand>
</feature>
<dbReference type="Pfam" id="PF02525">
    <property type="entry name" value="Flavodoxin_2"/>
    <property type="match status" value="1"/>
</dbReference>
<keyword evidence="9" id="KW-1185">Reference proteome</keyword>
<dbReference type="InterPro" id="IPR029039">
    <property type="entry name" value="Flavoprotein-like_sf"/>
</dbReference>
<dbReference type="InterPro" id="IPR003680">
    <property type="entry name" value="Flavodoxin_fold"/>
</dbReference>
<comment type="caution">
    <text evidence="8">The sequence shown here is derived from an EMBL/GenBank/DDBJ whole genome shotgun (WGS) entry which is preliminary data.</text>
</comment>
<name>A0A0A2MPK7_9FLAO</name>
<dbReference type="GO" id="GO:0016652">
    <property type="term" value="F:oxidoreductase activity, acting on NAD(P)H as acceptor"/>
    <property type="evidence" value="ECO:0007669"/>
    <property type="project" value="UniProtKB-UniRule"/>
</dbReference>
<comment type="similarity">
    <text evidence="6">Belongs to the azoreductase type 1 family.</text>
</comment>
<evidence type="ECO:0000256" key="2">
    <source>
        <dbReference type="ARBA" id="ARBA00022643"/>
    </source>
</evidence>